<evidence type="ECO:0000313" key="3">
    <source>
        <dbReference type="Proteomes" id="UP000027647"/>
    </source>
</evidence>
<feature type="transmembrane region" description="Helical" evidence="1">
    <location>
        <begin position="112"/>
        <end position="134"/>
    </location>
</feature>
<feature type="transmembrane region" description="Helical" evidence="1">
    <location>
        <begin position="234"/>
        <end position="260"/>
    </location>
</feature>
<proteinExistence type="predicted"/>
<sequence length="276" mass="28743">MNFDMNSCWSRAVELIQANFQLLLIVAAVFLLLPNVAIYMLVPNMQALVDPMADPDVVAAQMEGLIGPLIGGGLFSLAFQLAGYSAMVALMGDNRPTVGQALGTGAKTVPSLFAVTLLFFVMYFLGAMVIIVPISLLAGLAGSAVFGIIGVIPVVLFVAWLAGRVCMAMPVMVLEGTLNPITAITRSFALTKPKQWPIIGFWAIIIIVMIVASLIFTGVFGVIAALAGTGLVSAMILGLASGFTGMVYGMVLCGIAVAMYGQLAGPSEAAIEDTFG</sequence>
<keyword evidence="1" id="KW-1133">Transmembrane helix</keyword>
<dbReference type="Proteomes" id="UP000027647">
    <property type="component" value="Unassembled WGS sequence"/>
</dbReference>
<feature type="transmembrane region" description="Helical" evidence="1">
    <location>
        <begin position="20"/>
        <end position="42"/>
    </location>
</feature>
<gene>
    <name evidence="2" type="ORF">EH31_08990</name>
</gene>
<comment type="caution">
    <text evidence="2">The sequence shown here is derived from an EMBL/GenBank/DDBJ whole genome shotgun (WGS) entry which is preliminary data.</text>
</comment>
<feature type="transmembrane region" description="Helical" evidence="1">
    <location>
        <begin position="65"/>
        <end position="91"/>
    </location>
</feature>
<dbReference type="RefSeq" id="WP_034959679.1">
    <property type="nucleotide sequence ID" value="NZ_JMIW01000003.1"/>
</dbReference>
<accession>A0A074M9X0</accession>
<dbReference type="eggNOG" id="ENOG5030T5F">
    <property type="taxonomic scope" value="Bacteria"/>
</dbReference>
<evidence type="ECO:0000256" key="1">
    <source>
        <dbReference type="SAM" id="Phobius"/>
    </source>
</evidence>
<feature type="transmembrane region" description="Helical" evidence="1">
    <location>
        <begin position="140"/>
        <end position="162"/>
    </location>
</feature>
<dbReference type="OrthoDB" id="7391073at2"/>
<name>A0A074M9X0_ERYLO</name>
<reference evidence="2 3" key="1">
    <citation type="submission" date="2014-04" db="EMBL/GenBank/DDBJ databases">
        <title>A comprehensive comparison of genomes of Erythrobacter spp. strains.</title>
        <authorList>
            <person name="Zheng Q."/>
        </authorList>
    </citation>
    <scope>NUCLEOTIDE SEQUENCE [LARGE SCALE GENOMIC DNA]</scope>
    <source>
        <strain evidence="2 3">DSM 6997</strain>
    </source>
</reference>
<evidence type="ECO:0000313" key="2">
    <source>
        <dbReference type="EMBL" id="KEO90214.1"/>
    </source>
</evidence>
<organism evidence="2 3">
    <name type="scientific">Erythrobacter longus</name>
    <dbReference type="NCBI Taxonomy" id="1044"/>
    <lineage>
        <taxon>Bacteria</taxon>
        <taxon>Pseudomonadati</taxon>
        <taxon>Pseudomonadota</taxon>
        <taxon>Alphaproteobacteria</taxon>
        <taxon>Sphingomonadales</taxon>
        <taxon>Erythrobacteraceae</taxon>
        <taxon>Erythrobacter/Porphyrobacter group</taxon>
        <taxon>Erythrobacter</taxon>
    </lineage>
</organism>
<dbReference type="AlphaFoldDB" id="A0A074M9X0"/>
<keyword evidence="3" id="KW-1185">Reference proteome</keyword>
<protein>
    <recommendedName>
        <fullName evidence="4">Glycerophosphoryl diester phosphodiesterase membrane domain-containing protein</fullName>
    </recommendedName>
</protein>
<keyword evidence="1" id="KW-0812">Transmembrane</keyword>
<keyword evidence="1" id="KW-0472">Membrane</keyword>
<feature type="transmembrane region" description="Helical" evidence="1">
    <location>
        <begin position="201"/>
        <end position="228"/>
    </location>
</feature>
<dbReference type="EMBL" id="JMIW01000003">
    <property type="protein sequence ID" value="KEO90214.1"/>
    <property type="molecule type" value="Genomic_DNA"/>
</dbReference>
<dbReference type="STRING" id="1044.EH31_08990"/>
<evidence type="ECO:0008006" key="4">
    <source>
        <dbReference type="Google" id="ProtNLM"/>
    </source>
</evidence>